<evidence type="ECO:0000313" key="1">
    <source>
        <dbReference type="EMBL" id="UOG74197.1"/>
    </source>
</evidence>
<dbReference type="Proteomes" id="UP000831113">
    <property type="component" value="Chromosome"/>
</dbReference>
<evidence type="ECO:0000313" key="2">
    <source>
        <dbReference type="Proteomes" id="UP000831113"/>
    </source>
</evidence>
<gene>
    <name evidence="1" type="ORF">MTX78_19000</name>
</gene>
<sequence length="143" mass="16326">MIKFKFSISLIDDEISAFEQGDMEIHQNDSVISSCNKVPDQSMMIFVSLSDLLDSVYKVILGGHNKIKFIGTDSSFSIDIGKEGKLLYIGNAEVKMFVNHKELASSLYNEAYAFYMLYRKKLEENSYFDLRDSLSNFKSNCLN</sequence>
<keyword evidence="2" id="KW-1185">Reference proteome</keyword>
<protein>
    <submittedName>
        <fullName evidence="1">Uncharacterized protein</fullName>
    </submittedName>
</protein>
<proteinExistence type="predicted"/>
<reference evidence="1 2" key="1">
    <citation type="submission" date="2022-03" db="EMBL/GenBank/DDBJ databases">
        <title>Hymenobactersp. isolated from the air.</title>
        <authorList>
            <person name="Won M."/>
            <person name="Kwon S.-W."/>
        </authorList>
    </citation>
    <scope>NUCLEOTIDE SEQUENCE [LARGE SCALE GENOMIC DNA]</scope>
    <source>
        <strain evidence="1 2">KACC 21982</strain>
    </source>
</reference>
<accession>A0ABY4CVX6</accession>
<organism evidence="1 2">
    <name type="scientific">Hymenobacter tibetensis</name>
    <dbReference type="NCBI Taxonomy" id="497967"/>
    <lineage>
        <taxon>Bacteria</taxon>
        <taxon>Pseudomonadati</taxon>
        <taxon>Bacteroidota</taxon>
        <taxon>Cytophagia</taxon>
        <taxon>Cytophagales</taxon>
        <taxon>Hymenobacteraceae</taxon>
        <taxon>Hymenobacter</taxon>
    </lineage>
</organism>
<dbReference type="RefSeq" id="WP_243797463.1">
    <property type="nucleotide sequence ID" value="NZ_CP094669.1"/>
</dbReference>
<dbReference type="EMBL" id="CP094669">
    <property type="protein sequence ID" value="UOG74197.1"/>
    <property type="molecule type" value="Genomic_DNA"/>
</dbReference>
<name>A0ABY4CVX6_9BACT</name>